<dbReference type="OrthoDB" id="8445115at2"/>
<dbReference type="EMBL" id="RAHJ01000022">
    <property type="protein sequence ID" value="RJX65660.1"/>
    <property type="molecule type" value="Genomic_DNA"/>
</dbReference>
<sequence>MATLVLNAVGTIIGGPIGGAIGALAGRALDSAVIGNGHREGARLTELAITTSSYGQPVPRHFGTVRAGGIIIWATDLREHSEASGGKGQPSVTTYSYSCSFAVALSSRAIERVGRIWADGNLLRGAGGDLKVPGALRIHTGHGDQMPDPLLAGALGEQCPACRGMAYAVFEDLALSDFGNRIPALTFEIVADSGPVALADVLAPLTGAVVCDGRAPMAGLAGFSDEGGPIRSALETIGTLYPLACHDDGGALAIAPHTQSNVRALPPAARSGGEGDFGADTGVRRCRDAAPAAPIDGVRYYDPARDYLPGLQRIAASSTHGRTIEFPGSLSATDARLLATRAARRSADGRETLEWRMADLDPALLPGATVTAPGQQGLWRIARWEWRETGVELALTRLPVATGDSALASDSGAALLAPDVPNAPTLLQAFELPADGLSDPDTPHLFAALSSPSAGWRGAALYLDRGGRLAPLGGATAGRATVGTLQSPLPPSSALLFEPAAVLEIELANDSDSLSPTDMRGIAYGANRLLVGEEIVQFLDARMIGPRQWRVTGLLRGRGGTEPAAAAGHRAGTPAILLDAKLTALDPATVPASSDTVIAAIGRGDDDAVLAPLQNAGIGRQPLSPVHPRCIGRADGGVVLSWTRRARGQWQWADAVDAPLIEQAERYLLGIGPVESPAAQWTVDAPHLALSAATMADLRRDYPGQALWVCQIGTFSRSAPLVLLTM</sequence>
<organism evidence="3 4">
    <name type="scientific">Tsuneonella suprasediminis</name>
    <dbReference type="NCBI Taxonomy" id="2306996"/>
    <lineage>
        <taxon>Bacteria</taxon>
        <taxon>Pseudomonadati</taxon>
        <taxon>Pseudomonadota</taxon>
        <taxon>Alphaproteobacteria</taxon>
        <taxon>Sphingomonadales</taxon>
        <taxon>Erythrobacteraceae</taxon>
        <taxon>Tsuneonella</taxon>
    </lineage>
</organism>
<evidence type="ECO:0000259" key="1">
    <source>
        <dbReference type="Pfam" id="PF13550"/>
    </source>
</evidence>
<dbReference type="Proteomes" id="UP000284322">
    <property type="component" value="Unassembled WGS sequence"/>
</dbReference>
<reference evidence="3 4" key="1">
    <citation type="submission" date="2018-09" db="EMBL/GenBank/DDBJ databases">
        <title>Altererythrobacter sp.Ery1 and Ery12, the genome sequencing of novel strains in genus Alterythrobacter.</title>
        <authorList>
            <person name="Cheng H."/>
            <person name="Wu Y.-H."/>
            <person name="Fang C."/>
            <person name="Xu X.-W."/>
        </authorList>
    </citation>
    <scope>NUCLEOTIDE SEQUENCE [LARGE SCALE GENOMIC DNA]</scope>
    <source>
        <strain evidence="3 4">Ery12</strain>
    </source>
</reference>
<dbReference type="Pfam" id="PF13550">
    <property type="entry name" value="Phage-tail_3"/>
    <property type="match status" value="1"/>
</dbReference>
<proteinExistence type="predicted"/>
<dbReference type="AlphaFoldDB" id="A0A419QY89"/>
<dbReference type="RefSeq" id="WP_120112608.1">
    <property type="nucleotide sequence ID" value="NZ_RAHJ01000022.1"/>
</dbReference>
<protein>
    <submittedName>
        <fullName evidence="3">Uncharacterized protein</fullName>
    </submittedName>
</protein>
<accession>A0A419QY89</accession>
<name>A0A419QY89_9SPHN</name>
<keyword evidence="4" id="KW-1185">Reference proteome</keyword>
<dbReference type="InterPro" id="IPR056490">
    <property type="entry name" value="Rcc01698_C"/>
</dbReference>
<evidence type="ECO:0000313" key="4">
    <source>
        <dbReference type="Proteomes" id="UP000284322"/>
    </source>
</evidence>
<evidence type="ECO:0000259" key="2">
    <source>
        <dbReference type="Pfam" id="PF23666"/>
    </source>
</evidence>
<gene>
    <name evidence="3" type="ORF">D6858_15295</name>
</gene>
<dbReference type="Pfam" id="PF23666">
    <property type="entry name" value="Rcc01698_C"/>
    <property type="match status" value="1"/>
</dbReference>
<feature type="domain" description="Tip attachment protein J" evidence="1">
    <location>
        <begin position="226"/>
        <end position="386"/>
    </location>
</feature>
<comment type="caution">
    <text evidence="3">The sequence shown here is derived from an EMBL/GenBank/DDBJ whole genome shotgun (WGS) entry which is preliminary data.</text>
</comment>
<evidence type="ECO:0000313" key="3">
    <source>
        <dbReference type="EMBL" id="RJX65660.1"/>
    </source>
</evidence>
<feature type="domain" description="Rcc01698-like C-terminal" evidence="2">
    <location>
        <begin position="480"/>
        <end position="574"/>
    </location>
</feature>
<dbReference type="InterPro" id="IPR032876">
    <property type="entry name" value="J_dom"/>
</dbReference>